<keyword evidence="2" id="KW-0472">Membrane</keyword>
<evidence type="ECO:0000313" key="3">
    <source>
        <dbReference type="Proteomes" id="UP000887574"/>
    </source>
</evidence>
<feature type="transmembrane region" description="Helical" evidence="2">
    <location>
        <begin position="6"/>
        <end position="28"/>
    </location>
</feature>
<keyword evidence="2" id="KW-1133">Transmembrane helix</keyword>
<reference evidence="4" key="1">
    <citation type="submission" date="2022-11" db="UniProtKB">
        <authorList>
            <consortium name="WormBaseParasite"/>
        </authorList>
    </citation>
    <scope>IDENTIFICATION</scope>
</reference>
<name>A0A915CXG7_9BILA</name>
<dbReference type="GO" id="GO:0016020">
    <property type="term" value="C:membrane"/>
    <property type="evidence" value="ECO:0007669"/>
    <property type="project" value="InterPro"/>
</dbReference>
<evidence type="ECO:0000256" key="1">
    <source>
        <dbReference type="ARBA" id="ARBA00006803"/>
    </source>
</evidence>
<keyword evidence="3" id="KW-1185">Reference proteome</keyword>
<dbReference type="InterPro" id="IPR004151">
    <property type="entry name" value="7TM_GPCR_serpentine_rcpt_Sre"/>
</dbReference>
<feature type="transmembrane region" description="Helical" evidence="2">
    <location>
        <begin position="57"/>
        <end position="79"/>
    </location>
</feature>
<dbReference type="GO" id="GO:0007606">
    <property type="term" value="P:sensory perception of chemical stimulus"/>
    <property type="evidence" value="ECO:0007669"/>
    <property type="project" value="InterPro"/>
</dbReference>
<protein>
    <submittedName>
        <fullName evidence="4">Uncharacterized protein</fullName>
    </submittedName>
</protein>
<keyword evidence="2" id="KW-0812">Transmembrane</keyword>
<organism evidence="3 4">
    <name type="scientific">Ditylenchus dipsaci</name>
    <dbReference type="NCBI Taxonomy" id="166011"/>
    <lineage>
        <taxon>Eukaryota</taxon>
        <taxon>Metazoa</taxon>
        <taxon>Ecdysozoa</taxon>
        <taxon>Nematoda</taxon>
        <taxon>Chromadorea</taxon>
        <taxon>Rhabditida</taxon>
        <taxon>Tylenchina</taxon>
        <taxon>Tylenchomorpha</taxon>
        <taxon>Sphaerularioidea</taxon>
        <taxon>Anguinidae</taxon>
        <taxon>Anguininae</taxon>
        <taxon>Ditylenchus</taxon>
    </lineage>
</organism>
<feature type="transmembrane region" description="Helical" evidence="2">
    <location>
        <begin position="99"/>
        <end position="132"/>
    </location>
</feature>
<dbReference type="Proteomes" id="UP000887574">
    <property type="component" value="Unplaced"/>
</dbReference>
<evidence type="ECO:0000313" key="4">
    <source>
        <dbReference type="WBParaSite" id="jg13701"/>
    </source>
</evidence>
<sequence>MAFNLAFQVIFFAGSRIIEIILVFYYHLHFPHTPVNSTTVSFNQFSNYKDYQREYSIFFWTDALGSYFTFVSCFSLPGFTLERLLATLFVSDYEINRRVYIAVLLSFLVNLNALLFALIFLYGSFFSVISFFVLTRG</sequence>
<dbReference type="WBParaSite" id="jg13701">
    <property type="protein sequence ID" value="jg13701"/>
    <property type="gene ID" value="jg13701"/>
</dbReference>
<evidence type="ECO:0000256" key="2">
    <source>
        <dbReference type="SAM" id="Phobius"/>
    </source>
</evidence>
<dbReference type="AlphaFoldDB" id="A0A915CXG7"/>
<comment type="similarity">
    <text evidence="1">Belongs to the nematode receptor-like protein sre family.</text>
</comment>
<dbReference type="Pfam" id="PF03125">
    <property type="entry name" value="Sre"/>
    <property type="match status" value="1"/>
</dbReference>
<accession>A0A915CXG7</accession>
<proteinExistence type="inferred from homology"/>